<protein>
    <submittedName>
        <fullName evidence="3">Uncharacterized protein</fullName>
    </submittedName>
</protein>
<comment type="caution">
    <text evidence="3">The sequence shown here is derived from an EMBL/GenBank/DDBJ whole genome shotgun (WGS) entry which is preliminary data.</text>
</comment>
<evidence type="ECO:0000256" key="1">
    <source>
        <dbReference type="SAM" id="Coils"/>
    </source>
</evidence>
<dbReference type="Proteomes" id="UP001345219">
    <property type="component" value="Chromosome 19"/>
</dbReference>
<dbReference type="AlphaFoldDB" id="A0AAN7GLZ3"/>
<organism evidence="3 4">
    <name type="scientific">Trapa incisa</name>
    <dbReference type="NCBI Taxonomy" id="236973"/>
    <lineage>
        <taxon>Eukaryota</taxon>
        <taxon>Viridiplantae</taxon>
        <taxon>Streptophyta</taxon>
        <taxon>Embryophyta</taxon>
        <taxon>Tracheophyta</taxon>
        <taxon>Spermatophyta</taxon>
        <taxon>Magnoliopsida</taxon>
        <taxon>eudicotyledons</taxon>
        <taxon>Gunneridae</taxon>
        <taxon>Pentapetalae</taxon>
        <taxon>rosids</taxon>
        <taxon>malvids</taxon>
        <taxon>Myrtales</taxon>
        <taxon>Lythraceae</taxon>
        <taxon>Trapa</taxon>
    </lineage>
</organism>
<name>A0AAN7GLZ3_9MYRT</name>
<sequence>MGRKQHSSSSAKVEGGRSPPSLGGNTPLTGLELGVKTTELLQELQEILPENGDAVPAGIKLPCDSANPSEVVIGSHAKRKFKSAMDSSNIRIKKPKSPVRRSGRLLTAVMATTNKGIVPEVEDLTSCDGEEQRAAVSSHEEMLLPGLGLTEKNLEEKITSLCQVVEQLKTQFEDCSSKLEKMEKVWSRKTPEAATSTEGLHEECQKKYNNLMNENRELTKKLSTYVRFSKGNCLFSELLEKVKDIMLLFTDMATSSPATNPTP</sequence>
<keyword evidence="1" id="KW-0175">Coiled coil</keyword>
<evidence type="ECO:0000256" key="2">
    <source>
        <dbReference type="SAM" id="MobiDB-lite"/>
    </source>
</evidence>
<feature type="region of interest" description="Disordered" evidence="2">
    <location>
        <begin position="1"/>
        <end position="31"/>
    </location>
</feature>
<proteinExistence type="predicted"/>
<gene>
    <name evidence="3" type="ORF">SAY87_025145</name>
</gene>
<feature type="coiled-coil region" evidence="1">
    <location>
        <begin position="151"/>
        <end position="221"/>
    </location>
</feature>
<evidence type="ECO:0000313" key="4">
    <source>
        <dbReference type="Proteomes" id="UP001345219"/>
    </source>
</evidence>
<dbReference type="EMBL" id="JAXIOK010000024">
    <property type="protein sequence ID" value="KAK4741557.1"/>
    <property type="molecule type" value="Genomic_DNA"/>
</dbReference>
<evidence type="ECO:0000313" key="3">
    <source>
        <dbReference type="EMBL" id="KAK4741557.1"/>
    </source>
</evidence>
<dbReference type="PANTHER" id="PTHR38936:SF1">
    <property type="entry name" value="DUF641 DOMAIN-CONTAINING PROTEIN"/>
    <property type="match status" value="1"/>
</dbReference>
<keyword evidence="4" id="KW-1185">Reference proteome</keyword>
<reference evidence="3 4" key="1">
    <citation type="journal article" date="2023" name="Hortic Res">
        <title>Pangenome of water caltrop reveals structural variations and asymmetric subgenome divergence after allopolyploidization.</title>
        <authorList>
            <person name="Zhang X."/>
            <person name="Chen Y."/>
            <person name="Wang L."/>
            <person name="Yuan Y."/>
            <person name="Fang M."/>
            <person name="Shi L."/>
            <person name="Lu R."/>
            <person name="Comes H.P."/>
            <person name="Ma Y."/>
            <person name="Chen Y."/>
            <person name="Huang G."/>
            <person name="Zhou Y."/>
            <person name="Zheng Z."/>
            <person name="Qiu Y."/>
        </authorList>
    </citation>
    <scope>NUCLEOTIDE SEQUENCE [LARGE SCALE GENOMIC DNA]</scope>
    <source>
        <tissue evidence="3">Roots</tissue>
    </source>
</reference>
<accession>A0AAN7GLZ3</accession>
<dbReference type="PANTHER" id="PTHR38936">
    <property type="entry name" value="TITIN-LIKE ISOFORM X2"/>
    <property type="match status" value="1"/>
</dbReference>